<feature type="region of interest" description="Disordered" evidence="12">
    <location>
        <begin position="208"/>
        <end position="230"/>
    </location>
</feature>
<dbReference type="InterPro" id="IPR006070">
    <property type="entry name" value="Sua5-like_dom"/>
</dbReference>
<evidence type="ECO:0000256" key="9">
    <source>
        <dbReference type="ARBA" id="ARBA00022840"/>
    </source>
</evidence>
<comment type="caution">
    <text evidence="14">The sequence shown here is derived from an EMBL/GenBank/DDBJ whole genome shotgun (WGS) entry which is preliminary data.</text>
</comment>
<dbReference type="EMBL" id="JBHSLD010000007">
    <property type="protein sequence ID" value="MFC5380547.1"/>
    <property type="molecule type" value="Genomic_DNA"/>
</dbReference>
<evidence type="ECO:0000256" key="4">
    <source>
        <dbReference type="ARBA" id="ARBA00022490"/>
    </source>
</evidence>
<evidence type="ECO:0000256" key="1">
    <source>
        <dbReference type="ARBA" id="ARBA00004496"/>
    </source>
</evidence>
<evidence type="ECO:0000256" key="3">
    <source>
        <dbReference type="ARBA" id="ARBA00012584"/>
    </source>
</evidence>
<dbReference type="NCBIfam" id="TIGR00057">
    <property type="entry name" value="L-threonylcarbamoyladenylate synthase"/>
    <property type="match status" value="1"/>
</dbReference>
<keyword evidence="9" id="KW-0067">ATP-binding</keyword>
<name>A0ABW0GL00_9MICO</name>
<dbReference type="Proteomes" id="UP001596122">
    <property type="component" value="Unassembled WGS sequence"/>
</dbReference>
<dbReference type="Pfam" id="PF01300">
    <property type="entry name" value="Sua5_yciO_yrdC"/>
    <property type="match status" value="1"/>
</dbReference>
<accession>A0ABW0GL00</accession>
<dbReference type="InterPro" id="IPR050156">
    <property type="entry name" value="TC-AMP_synthase_SUA5"/>
</dbReference>
<evidence type="ECO:0000256" key="12">
    <source>
        <dbReference type="SAM" id="MobiDB-lite"/>
    </source>
</evidence>
<protein>
    <recommendedName>
        <fullName evidence="10">L-threonylcarbamoyladenylate synthase</fullName>
        <ecNumber evidence="3">2.7.7.87</ecNumber>
    </recommendedName>
    <alternativeName>
        <fullName evidence="10">L-threonylcarbamoyladenylate synthase</fullName>
    </alternativeName>
</protein>
<evidence type="ECO:0000256" key="8">
    <source>
        <dbReference type="ARBA" id="ARBA00022741"/>
    </source>
</evidence>
<keyword evidence="5 14" id="KW-0808">Transferase</keyword>
<dbReference type="SUPFAM" id="SSF55821">
    <property type="entry name" value="YrdC/RibB"/>
    <property type="match status" value="1"/>
</dbReference>
<gene>
    <name evidence="14" type="ORF">ACFPJ6_07075</name>
</gene>
<evidence type="ECO:0000313" key="15">
    <source>
        <dbReference type="Proteomes" id="UP001596122"/>
    </source>
</evidence>
<comment type="catalytic activity">
    <reaction evidence="11">
        <text>L-threonine + hydrogencarbonate + ATP = L-threonylcarbamoyladenylate + diphosphate + H2O</text>
        <dbReference type="Rhea" id="RHEA:36407"/>
        <dbReference type="ChEBI" id="CHEBI:15377"/>
        <dbReference type="ChEBI" id="CHEBI:17544"/>
        <dbReference type="ChEBI" id="CHEBI:30616"/>
        <dbReference type="ChEBI" id="CHEBI:33019"/>
        <dbReference type="ChEBI" id="CHEBI:57926"/>
        <dbReference type="ChEBI" id="CHEBI:73682"/>
        <dbReference type="EC" id="2.7.7.87"/>
    </reaction>
</comment>
<proteinExistence type="inferred from homology"/>
<dbReference type="PANTHER" id="PTHR17490">
    <property type="entry name" value="SUA5"/>
    <property type="match status" value="1"/>
</dbReference>
<dbReference type="PROSITE" id="PS51163">
    <property type="entry name" value="YRDC"/>
    <property type="match status" value="1"/>
</dbReference>
<feature type="domain" description="YrdC-like" evidence="13">
    <location>
        <begin position="14"/>
        <end position="199"/>
    </location>
</feature>
<dbReference type="RefSeq" id="WP_340268060.1">
    <property type="nucleotide sequence ID" value="NZ_JBBEOG010000002.1"/>
</dbReference>
<keyword evidence="6" id="KW-0819">tRNA processing</keyword>
<dbReference type="PANTHER" id="PTHR17490:SF16">
    <property type="entry name" value="THREONYLCARBAMOYL-AMP SYNTHASE"/>
    <property type="match status" value="1"/>
</dbReference>
<evidence type="ECO:0000313" key="14">
    <source>
        <dbReference type="EMBL" id="MFC5380547.1"/>
    </source>
</evidence>
<reference evidence="15" key="1">
    <citation type="journal article" date="2019" name="Int. J. Syst. Evol. Microbiol.">
        <title>The Global Catalogue of Microorganisms (GCM) 10K type strain sequencing project: providing services to taxonomists for standard genome sequencing and annotation.</title>
        <authorList>
            <consortium name="The Broad Institute Genomics Platform"/>
            <consortium name="The Broad Institute Genome Sequencing Center for Infectious Disease"/>
            <person name="Wu L."/>
            <person name="Ma J."/>
        </authorList>
    </citation>
    <scope>NUCLEOTIDE SEQUENCE [LARGE SCALE GENOMIC DNA]</scope>
    <source>
        <strain evidence="15">CCUG 43114</strain>
    </source>
</reference>
<keyword evidence="8" id="KW-0547">Nucleotide-binding</keyword>
<keyword evidence="7 14" id="KW-0548">Nucleotidyltransferase</keyword>
<evidence type="ECO:0000256" key="5">
    <source>
        <dbReference type="ARBA" id="ARBA00022679"/>
    </source>
</evidence>
<comment type="subcellular location">
    <subcellularLocation>
        <location evidence="1">Cytoplasm</location>
    </subcellularLocation>
</comment>
<dbReference type="EC" id="2.7.7.87" evidence="3"/>
<dbReference type="GO" id="GO:0061710">
    <property type="term" value="F:L-threonylcarbamoyladenylate synthase"/>
    <property type="evidence" value="ECO:0007669"/>
    <property type="project" value="UniProtKB-EC"/>
</dbReference>
<evidence type="ECO:0000256" key="10">
    <source>
        <dbReference type="ARBA" id="ARBA00029774"/>
    </source>
</evidence>
<organism evidence="14 15">
    <name type="scientific">Aquipuribacter nitratireducens</name>
    <dbReference type="NCBI Taxonomy" id="650104"/>
    <lineage>
        <taxon>Bacteria</taxon>
        <taxon>Bacillati</taxon>
        <taxon>Actinomycetota</taxon>
        <taxon>Actinomycetes</taxon>
        <taxon>Micrococcales</taxon>
        <taxon>Intrasporangiaceae</taxon>
        <taxon>Aquipuribacter</taxon>
    </lineage>
</organism>
<dbReference type="InterPro" id="IPR017945">
    <property type="entry name" value="DHBP_synth_RibB-like_a/b_dom"/>
</dbReference>
<sequence>MSRTFDCSAPRERERGLAAAAAAVARGALVVVPTDTVYGVSADAFQPDAVEALLAAKGRGRDAAPPVLVGDPTGLDGLATQVPMYARDLVEAFWPGGLTVVLPAQPTLAWDLGDTGGTVALRMPLHPVALELLARTGPLATSGANTAGSPAALSAGEAHGMLGDSVAVYLDGGACLDERASTIVDCTGEAPRVLRDGAIPQHLLEEVVPDGWDDEDAASRTAASDEEVPA</sequence>
<keyword evidence="4" id="KW-0963">Cytoplasm</keyword>
<evidence type="ECO:0000259" key="13">
    <source>
        <dbReference type="PROSITE" id="PS51163"/>
    </source>
</evidence>
<keyword evidence="15" id="KW-1185">Reference proteome</keyword>
<evidence type="ECO:0000256" key="7">
    <source>
        <dbReference type="ARBA" id="ARBA00022695"/>
    </source>
</evidence>
<comment type="similarity">
    <text evidence="2">Belongs to the SUA5 family.</text>
</comment>
<evidence type="ECO:0000256" key="2">
    <source>
        <dbReference type="ARBA" id="ARBA00007663"/>
    </source>
</evidence>
<evidence type="ECO:0000256" key="11">
    <source>
        <dbReference type="ARBA" id="ARBA00048366"/>
    </source>
</evidence>
<evidence type="ECO:0000256" key="6">
    <source>
        <dbReference type="ARBA" id="ARBA00022694"/>
    </source>
</evidence>
<dbReference type="Gene3D" id="3.90.870.10">
    <property type="entry name" value="DHBP synthase"/>
    <property type="match status" value="1"/>
</dbReference>